<proteinExistence type="predicted"/>
<dbReference type="GO" id="GO:0008270">
    <property type="term" value="F:zinc ion binding"/>
    <property type="evidence" value="ECO:0007669"/>
    <property type="project" value="UniProtKB-KW"/>
</dbReference>
<dbReference type="CDD" id="cd16470">
    <property type="entry name" value="RING-H2_RNF25"/>
    <property type="match status" value="1"/>
</dbReference>
<accession>A0A8R2GB98</accession>
<name>A0A8R2GB98_BOMMO</name>
<dbReference type="SMART" id="SM00591">
    <property type="entry name" value="RWD"/>
    <property type="match status" value="1"/>
</dbReference>
<reference evidence="8" key="1">
    <citation type="journal article" date="2008" name="Insect Biochem. Mol. Biol.">
        <title>The genome of a lepidopteran model insect, the silkworm Bombyx mori.</title>
        <authorList>
            <consortium name="International Silkworm Genome Consortium"/>
        </authorList>
    </citation>
    <scope>NUCLEOTIDE SEQUENCE [LARGE SCALE GENOMIC DNA]</scope>
    <source>
        <strain evidence="8">p50T</strain>
    </source>
</reference>
<dbReference type="CDD" id="cd23818">
    <property type="entry name" value="RWD_RNF25"/>
    <property type="match status" value="1"/>
</dbReference>
<dbReference type="InterPro" id="IPR013083">
    <property type="entry name" value="Znf_RING/FYVE/PHD"/>
</dbReference>
<feature type="domain" description="RWD" evidence="6">
    <location>
        <begin position="11"/>
        <end position="120"/>
    </location>
</feature>
<dbReference type="FunFam" id="3.10.110.10:FF:000050">
    <property type="entry name" value="eIF-2-alpha kinase GCN2"/>
    <property type="match status" value="1"/>
</dbReference>
<dbReference type="PANTHER" id="PTHR13198">
    <property type="entry name" value="RING FINGER PROTEIN 25"/>
    <property type="match status" value="1"/>
</dbReference>
<keyword evidence="1 3" id="KW-0479">Metal-binding</keyword>
<dbReference type="Gene3D" id="3.10.110.10">
    <property type="entry name" value="Ubiquitin Conjugating Enzyme"/>
    <property type="match status" value="1"/>
</dbReference>
<dbReference type="Gene3D" id="3.30.40.10">
    <property type="entry name" value="Zinc/RING finger domain, C3HC4 (zinc finger)"/>
    <property type="match status" value="1"/>
</dbReference>
<keyword evidence="1 3" id="KW-0863">Zinc-finger</keyword>
<dbReference type="PROSITE" id="PS50089">
    <property type="entry name" value="ZF_RING_2"/>
    <property type="match status" value="1"/>
</dbReference>
<dbReference type="GO" id="GO:0005634">
    <property type="term" value="C:nucleus"/>
    <property type="evidence" value="ECO:0007669"/>
    <property type="project" value="TreeGrafter"/>
</dbReference>
<dbReference type="InterPro" id="IPR001841">
    <property type="entry name" value="Znf_RING"/>
</dbReference>
<protein>
    <recommendedName>
        <fullName evidence="9">E3 ubiquitin-protein ligase RNF25</fullName>
    </recommendedName>
</protein>
<dbReference type="GO" id="GO:0016567">
    <property type="term" value="P:protein ubiquitination"/>
    <property type="evidence" value="ECO:0007669"/>
    <property type="project" value="TreeGrafter"/>
</dbReference>
<feature type="compositionally biased region" description="Polar residues" evidence="4">
    <location>
        <begin position="262"/>
        <end position="275"/>
    </location>
</feature>
<evidence type="ECO:0000259" key="5">
    <source>
        <dbReference type="PROSITE" id="PS50089"/>
    </source>
</evidence>
<keyword evidence="8" id="KW-1185">Reference proteome</keyword>
<dbReference type="GO" id="GO:0009893">
    <property type="term" value="P:positive regulation of metabolic process"/>
    <property type="evidence" value="ECO:0007669"/>
    <property type="project" value="UniProtKB-ARBA"/>
</dbReference>
<evidence type="ECO:0000256" key="1">
    <source>
        <dbReference type="ARBA" id="ARBA00022771"/>
    </source>
</evidence>
<sequence>MSSSGDERITDEVQALEAILLKDVVVKRVGDVPKYIIETIIHPLTGDNIDQQYVCVTLEVGLSSGYPDTSPEVALKNPRGLDDMILDTINTHIQDKLKNNLGQPIVFELIGIVRDHLTKSNLPRGQCVICLYDFVDGDLFIKTQCYHYFHNHCLANHFIAGKKYYHEELEKLPTWQQMQVPPYQQTCPVCRCTVSCDVDTLKEAPPPKSSLSAPPFRLTAELKELQMKMAELLAVQVAKGGVVGMGDNGPPLLTITTTPTTDNASRNNVAGSSRDAQPGAGAGGARHSGGDAAAADTQPRPPYRGPYRGFNRRGKPGRRGRGAR</sequence>
<evidence type="ECO:0000256" key="2">
    <source>
        <dbReference type="ARBA" id="ARBA00022833"/>
    </source>
</evidence>
<feature type="compositionally biased region" description="Basic residues" evidence="4">
    <location>
        <begin position="310"/>
        <end position="324"/>
    </location>
</feature>
<dbReference type="SUPFAM" id="SSF57850">
    <property type="entry name" value="RING/U-box"/>
    <property type="match status" value="1"/>
</dbReference>
<reference evidence="7" key="2">
    <citation type="submission" date="2022-06" db="UniProtKB">
        <authorList>
            <consortium name="EnsemblMetazoa"/>
        </authorList>
    </citation>
    <scope>IDENTIFICATION</scope>
    <source>
        <strain evidence="7">p50T (Dazao)</strain>
    </source>
</reference>
<evidence type="ECO:0000313" key="8">
    <source>
        <dbReference type="Proteomes" id="UP000005204"/>
    </source>
</evidence>
<dbReference type="FunFam" id="3.30.40.10:FF:000215">
    <property type="entry name" value="E3 ubiquitin-protein ligase RNF25"/>
    <property type="match status" value="1"/>
</dbReference>
<organism evidence="7 8">
    <name type="scientific">Bombyx mori</name>
    <name type="common">Silk moth</name>
    <dbReference type="NCBI Taxonomy" id="7091"/>
    <lineage>
        <taxon>Eukaryota</taxon>
        <taxon>Metazoa</taxon>
        <taxon>Ecdysozoa</taxon>
        <taxon>Arthropoda</taxon>
        <taxon>Hexapoda</taxon>
        <taxon>Insecta</taxon>
        <taxon>Pterygota</taxon>
        <taxon>Neoptera</taxon>
        <taxon>Endopterygota</taxon>
        <taxon>Lepidoptera</taxon>
        <taxon>Glossata</taxon>
        <taxon>Ditrysia</taxon>
        <taxon>Bombycoidea</taxon>
        <taxon>Bombycidae</taxon>
        <taxon>Bombycinae</taxon>
        <taxon>Bombyx</taxon>
    </lineage>
</organism>
<dbReference type="RefSeq" id="XP_012546851.2">
    <property type="nucleotide sequence ID" value="XM_012691397.4"/>
</dbReference>
<dbReference type="EnsemblMetazoa" id="XM_012691397.3">
    <property type="protein sequence ID" value="XP_012546851.2"/>
    <property type="gene ID" value="LOC101745961"/>
</dbReference>
<dbReference type="Pfam" id="PF05773">
    <property type="entry name" value="RWD"/>
    <property type="match status" value="1"/>
</dbReference>
<dbReference type="GO" id="GO:0033554">
    <property type="term" value="P:cellular response to stress"/>
    <property type="evidence" value="ECO:0007669"/>
    <property type="project" value="UniProtKB-ARBA"/>
</dbReference>
<evidence type="ECO:0000256" key="4">
    <source>
        <dbReference type="SAM" id="MobiDB-lite"/>
    </source>
</evidence>
<dbReference type="GO" id="GO:0061630">
    <property type="term" value="F:ubiquitin protein ligase activity"/>
    <property type="evidence" value="ECO:0007669"/>
    <property type="project" value="InterPro"/>
</dbReference>
<dbReference type="AlphaFoldDB" id="A0A8R2GB98"/>
<dbReference type="PANTHER" id="PTHR13198:SF4">
    <property type="entry name" value="E3 UBIQUITIN-PROTEIN LIGASE RNF25"/>
    <property type="match status" value="1"/>
</dbReference>
<dbReference type="KEGG" id="bmor:101745961"/>
<dbReference type="Proteomes" id="UP000005204">
    <property type="component" value="Unassembled WGS sequence"/>
</dbReference>
<dbReference type="PROSITE" id="PS50908">
    <property type="entry name" value="RWD"/>
    <property type="match status" value="1"/>
</dbReference>
<feature type="domain" description="RING-type" evidence="5">
    <location>
        <begin position="127"/>
        <end position="191"/>
    </location>
</feature>
<evidence type="ECO:0008006" key="9">
    <source>
        <dbReference type="Google" id="ProtNLM"/>
    </source>
</evidence>
<keyword evidence="2" id="KW-0862">Zinc</keyword>
<dbReference type="Pfam" id="PF13639">
    <property type="entry name" value="zf-RING_2"/>
    <property type="match status" value="1"/>
</dbReference>
<feature type="region of interest" description="Disordered" evidence="4">
    <location>
        <begin position="254"/>
        <end position="324"/>
    </location>
</feature>
<evidence type="ECO:0000256" key="3">
    <source>
        <dbReference type="PROSITE-ProRule" id="PRU00175"/>
    </source>
</evidence>
<dbReference type="InterPro" id="IPR016135">
    <property type="entry name" value="UBQ-conjugating_enzyme/RWD"/>
</dbReference>
<dbReference type="SMART" id="SM00184">
    <property type="entry name" value="RING"/>
    <property type="match status" value="1"/>
</dbReference>
<dbReference type="GO" id="GO:0051246">
    <property type="term" value="P:regulation of protein metabolic process"/>
    <property type="evidence" value="ECO:0007669"/>
    <property type="project" value="UniProtKB-ARBA"/>
</dbReference>
<dbReference type="GO" id="GO:0010468">
    <property type="term" value="P:regulation of gene expression"/>
    <property type="evidence" value="ECO:0007669"/>
    <property type="project" value="UniProtKB-ARBA"/>
</dbReference>
<dbReference type="SUPFAM" id="SSF54495">
    <property type="entry name" value="UBC-like"/>
    <property type="match status" value="1"/>
</dbReference>
<dbReference type="GeneID" id="101745961"/>
<evidence type="ECO:0000313" key="7">
    <source>
        <dbReference type="EnsemblMetazoa" id="XP_012546851.2"/>
    </source>
</evidence>
<dbReference type="InterPro" id="IPR006575">
    <property type="entry name" value="RWD_dom"/>
</dbReference>
<evidence type="ECO:0000259" key="6">
    <source>
        <dbReference type="PROSITE" id="PS50908"/>
    </source>
</evidence>
<dbReference type="InterPro" id="IPR039133">
    <property type="entry name" value="RNF25"/>
</dbReference>